<sequence>MAIGETPVTLVGTVVSEVESLRVGAQRHELAMFWLRSDERRYDKGKGEWVEGRHLSIRVKCWRRLAEAVSFAIRKGDPVILSGRLYSNDRGEREQSRVVPEVEALAVGLNLAVHPASARPSAQLDLELLARPESVREKQLVGVSEPLASG</sequence>
<dbReference type="SUPFAM" id="SSF50249">
    <property type="entry name" value="Nucleic acid-binding proteins"/>
    <property type="match status" value="1"/>
</dbReference>
<organism evidence="3 4">
    <name type="scientific">Amycolatopsis acidicola</name>
    <dbReference type="NCBI Taxonomy" id="2596893"/>
    <lineage>
        <taxon>Bacteria</taxon>
        <taxon>Bacillati</taxon>
        <taxon>Actinomycetota</taxon>
        <taxon>Actinomycetes</taxon>
        <taxon>Pseudonocardiales</taxon>
        <taxon>Pseudonocardiaceae</taxon>
        <taxon>Amycolatopsis</taxon>
    </lineage>
</organism>
<evidence type="ECO:0000313" key="4">
    <source>
        <dbReference type="Proteomes" id="UP000319769"/>
    </source>
</evidence>
<proteinExistence type="predicted"/>
<evidence type="ECO:0000313" key="3">
    <source>
        <dbReference type="EMBL" id="KAA9160852.1"/>
    </source>
</evidence>
<dbReference type="EMBL" id="VMNW02000019">
    <property type="protein sequence ID" value="KAA9160852.1"/>
    <property type="molecule type" value="Genomic_DNA"/>
</dbReference>
<dbReference type="OrthoDB" id="9809878at2"/>
<evidence type="ECO:0000256" key="2">
    <source>
        <dbReference type="PROSITE-ProRule" id="PRU00252"/>
    </source>
</evidence>
<dbReference type="InterPro" id="IPR000424">
    <property type="entry name" value="Primosome_PriB/ssb"/>
</dbReference>
<dbReference type="CDD" id="cd04496">
    <property type="entry name" value="SSB_OBF"/>
    <property type="match status" value="1"/>
</dbReference>
<dbReference type="Gene3D" id="2.40.50.140">
    <property type="entry name" value="Nucleic acid-binding proteins"/>
    <property type="match status" value="1"/>
</dbReference>
<keyword evidence="1 2" id="KW-0238">DNA-binding</keyword>
<evidence type="ECO:0000256" key="1">
    <source>
        <dbReference type="ARBA" id="ARBA00023125"/>
    </source>
</evidence>
<dbReference type="Proteomes" id="UP000319769">
    <property type="component" value="Unassembled WGS sequence"/>
</dbReference>
<name>A0A5N0V8K1_9PSEU</name>
<protein>
    <submittedName>
        <fullName evidence="3">Single-stranded DNA-binding protein</fullName>
    </submittedName>
</protein>
<comment type="caution">
    <text evidence="3">The sequence shown here is derived from an EMBL/GenBank/DDBJ whole genome shotgun (WGS) entry which is preliminary data.</text>
</comment>
<reference evidence="3" key="1">
    <citation type="submission" date="2019-09" db="EMBL/GenBank/DDBJ databases">
        <authorList>
            <person name="Teo W.F.A."/>
            <person name="Duangmal K."/>
        </authorList>
    </citation>
    <scope>NUCLEOTIDE SEQUENCE [LARGE SCALE GENOMIC DNA]</scope>
    <source>
        <strain evidence="3">K81G1</strain>
    </source>
</reference>
<dbReference type="Pfam" id="PF00436">
    <property type="entry name" value="SSB"/>
    <property type="match status" value="1"/>
</dbReference>
<dbReference type="InterPro" id="IPR012340">
    <property type="entry name" value="NA-bd_OB-fold"/>
</dbReference>
<keyword evidence="4" id="KW-1185">Reference proteome</keyword>
<accession>A0A5N0V8K1</accession>
<dbReference type="RefSeq" id="WP_144751279.1">
    <property type="nucleotide sequence ID" value="NZ_VMNW02000019.1"/>
</dbReference>
<dbReference type="PROSITE" id="PS50935">
    <property type="entry name" value="SSB"/>
    <property type="match status" value="1"/>
</dbReference>
<gene>
    <name evidence="3" type="ORF">FPZ12_015645</name>
</gene>
<dbReference type="AlphaFoldDB" id="A0A5N0V8K1"/>
<dbReference type="GO" id="GO:0003697">
    <property type="term" value="F:single-stranded DNA binding"/>
    <property type="evidence" value="ECO:0007669"/>
    <property type="project" value="InterPro"/>
</dbReference>